<keyword evidence="3" id="KW-1185">Reference proteome</keyword>
<feature type="compositionally biased region" description="Polar residues" evidence="1">
    <location>
        <begin position="137"/>
        <end position="158"/>
    </location>
</feature>
<name>A0A0C9XRN5_9AGAM</name>
<evidence type="ECO:0000313" key="2">
    <source>
        <dbReference type="EMBL" id="KIK14935.1"/>
    </source>
</evidence>
<reference evidence="2 3" key="1">
    <citation type="submission" date="2014-04" db="EMBL/GenBank/DDBJ databases">
        <authorList>
            <consortium name="DOE Joint Genome Institute"/>
            <person name="Kuo A."/>
            <person name="Kohler A."/>
            <person name="Costa M.D."/>
            <person name="Nagy L.G."/>
            <person name="Floudas D."/>
            <person name="Copeland A."/>
            <person name="Barry K.W."/>
            <person name="Cichocki N."/>
            <person name="Veneault-Fourrey C."/>
            <person name="LaButti K."/>
            <person name="Lindquist E.A."/>
            <person name="Lipzen A."/>
            <person name="Lundell T."/>
            <person name="Morin E."/>
            <person name="Murat C."/>
            <person name="Sun H."/>
            <person name="Tunlid A."/>
            <person name="Henrissat B."/>
            <person name="Grigoriev I.V."/>
            <person name="Hibbett D.S."/>
            <person name="Martin F."/>
            <person name="Nordberg H.P."/>
            <person name="Cantor M.N."/>
            <person name="Hua S.X."/>
        </authorList>
    </citation>
    <scope>NUCLEOTIDE SEQUENCE [LARGE SCALE GENOMIC DNA]</scope>
    <source>
        <strain evidence="2 3">441</strain>
    </source>
</reference>
<dbReference type="OrthoDB" id="3237746at2759"/>
<feature type="region of interest" description="Disordered" evidence="1">
    <location>
        <begin position="89"/>
        <end position="158"/>
    </location>
</feature>
<accession>A0A0C9XRN5</accession>
<protein>
    <submittedName>
        <fullName evidence="2">Uncharacterized protein</fullName>
    </submittedName>
</protein>
<dbReference type="Proteomes" id="UP000054018">
    <property type="component" value="Unassembled WGS sequence"/>
</dbReference>
<evidence type="ECO:0000313" key="3">
    <source>
        <dbReference type="Proteomes" id="UP000054018"/>
    </source>
</evidence>
<feature type="compositionally biased region" description="Basic and acidic residues" evidence="1">
    <location>
        <begin position="97"/>
        <end position="108"/>
    </location>
</feature>
<dbReference type="EMBL" id="KN833915">
    <property type="protein sequence ID" value="KIK14935.1"/>
    <property type="molecule type" value="Genomic_DNA"/>
</dbReference>
<dbReference type="HOGENOM" id="CLU_1670080_0_0_1"/>
<dbReference type="AlphaFoldDB" id="A0A0C9XRN5"/>
<evidence type="ECO:0000256" key="1">
    <source>
        <dbReference type="SAM" id="MobiDB-lite"/>
    </source>
</evidence>
<gene>
    <name evidence="2" type="ORF">PISMIDRAFT_16921</name>
</gene>
<proteinExistence type="predicted"/>
<sequence>MVYAAQQRLDGYDEAVRHAIKRKTAGQLVQVYRSNLNYTFKTEQKILPKWSRPYRVTTWLRNSYRLETLTGNPVSGKYSARRLRAFVPREGTQLYKDQQEYERKRGEQAEEEDRTAGEQEGVGNEGVEEKVEGETIKGQSAWQNTSEEPPDEQQQQRT</sequence>
<organism evidence="2 3">
    <name type="scientific">Pisolithus microcarpus 441</name>
    <dbReference type="NCBI Taxonomy" id="765257"/>
    <lineage>
        <taxon>Eukaryota</taxon>
        <taxon>Fungi</taxon>
        <taxon>Dikarya</taxon>
        <taxon>Basidiomycota</taxon>
        <taxon>Agaricomycotina</taxon>
        <taxon>Agaricomycetes</taxon>
        <taxon>Agaricomycetidae</taxon>
        <taxon>Boletales</taxon>
        <taxon>Sclerodermatineae</taxon>
        <taxon>Pisolithaceae</taxon>
        <taxon>Pisolithus</taxon>
    </lineage>
</organism>
<reference evidence="3" key="2">
    <citation type="submission" date="2015-01" db="EMBL/GenBank/DDBJ databases">
        <title>Evolutionary Origins and Diversification of the Mycorrhizal Mutualists.</title>
        <authorList>
            <consortium name="DOE Joint Genome Institute"/>
            <consortium name="Mycorrhizal Genomics Consortium"/>
            <person name="Kohler A."/>
            <person name="Kuo A."/>
            <person name="Nagy L.G."/>
            <person name="Floudas D."/>
            <person name="Copeland A."/>
            <person name="Barry K.W."/>
            <person name="Cichocki N."/>
            <person name="Veneault-Fourrey C."/>
            <person name="LaButti K."/>
            <person name="Lindquist E.A."/>
            <person name="Lipzen A."/>
            <person name="Lundell T."/>
            <person name="Morin E."/>
            <person name="Murat C."/>
            <person name="Riley R."/>
            <person name="Ohm R."/>
            <person name="Sun H."/>
            <person name="Tunlid A."/>
            <person name="Henrissat B."/>
            <person name="Grigoriev I.V."/>
            <person name="Hibbett D.S."/>
            <person name="Martin F."/>
        </authorList>
    </citation>
    <scope>NUCLEOTIDE SEQUENCE [LARGE SCALE GENOMIC DNA]</scope>
    <source>
        <strain evidence="3">441</strain>
    </source>
</reference>